<dbReference type="PROSITE" id="PS50994">
    <property type="entry name" value="INTEGRASE"/>
    <property type="match status" value="1"/>
</dbReference>
<accession>A0A7I4XXG8</accession>
<dbReference type="InterPro" id="IPR008042">
    <property type="entry name" value="Retrotrans_Pao"/>
</dbReference>
<dbReference type="InterPro" id="IPR012337">
    <property type="entry name" value="RNaseH-like_sf"/>
</dbReference>
<dbReference type="Pfam" id="PF18701">
    <property type="entry name" value="DUF5641"/>
    <property type="match status" value="1"/>
</dbReference>
<dbReference type="GO" id="GO:0042575">
    <property type="term" value="C:DNA polymerase complex"/>
    <property type="evidence" value="ECO:0007669"/>
    <property type="project" value="UniProtKB-ARBA"/>
</dbReference>
<evidence type="ECO:0000259" key="2">
    <source>
        <dbReference type="PROSITE" id="PS50994"/>
    </source>
</evidence>
<dbReference type="Proteomes" id="UP000025227">
    <property type="component" value="Unplaced"/>
</dbReference>
<organism evidence="3 4">
    <name type="scientific">Haemonchus contortus</name>
    <name type="common">Barber pole worm</name>
    <dbReference type="NCBI Taxonomy" id="6289"/>
    <lineage>
        <taxon>Eukaryota</taxon>
        <taxon>Metazoa</taxon>
        <taxon>Ecdysozoa</taxon>
        <taxon>Nematoda</taxon>
        <taxon>Chromadorea</taxon>
        <taxon>Rhabditida</taxon>
        <taxon>Rhabditina</taxon>
        <taxon>Rhabditomorpha</taxon>
        <taxon>Strongyloidea</taxon>
        <taxon>Trichostrongylidae</taxon>
        <taxon>Haemonchus</taxon>
    </lineage>
</organism>
<dbReference type="InterPro" id="IPR043502">
    <property type="entry name" value="DNA/RNA_pol_sf"/>
</dbReference>
<dbReference type="OrthoDB" id="5920214at2759"/>
<dbReference type="PANTHER" id="PTHR47331">
    <property type="entry name" value="PHD-TYPE DOMAIN-CONTAINING PROTEIN"/>
    <property type="match status" value="1"/>
</dbReference>
<evidence type="ECO:0000313" key="4">
    <source>
        <dbReference type="WBParaSite" id="HCON_00020820-00001"/>
    </source>
</evidence>
<evidence type="ECO:0000313" key="3">
    <source>
        <dbReference type="Proteomes" id="UP000025227"/>
    </source>
</evidence>
<dbReference type="GO" id="GO:0015074">
    <property type="term" value="P:DNA integration"/>
    <property type="evidence" value="ECO:0007669"/>
    <property type="project" value="InterPro"/>
</dbReference>
<dbReference type="SUPFAM" id="SSF53098">
    <property type="entry name" value="Ribonuclease H-like"/>
    <property type="match status" value="1"/>
</dbReference>
<dbReference type="InterPro" id="IPR001584">
    <property type="entry name" value="Integrase_cat-core"/>
</dbReference>
<evidence type="ECO:0000256" key="1">
    <source>
        <dbReference type="SAM" id="MobiDB-lite"/>
    </source>
</evidence>
<reference evidence="4" key="1">
    <citation type="submission" date="2020-12" db="UniProtKB">
        <authorList>
            <consortium name="WormBaseParasite"/>
        </authorList>
    </citation>
    <scope>IDENTIFICATION</scope>
    <source>
        <strain evidence="4">MHco3</strain>
    </source>
</reference>
<proteinExistence type="predicted"/>
<dbReference type="SUPFAM" id="SSF56672">
    <property type="entry name" value="DNA/RNA polymerases"/>
    <property type="match status" value="1"/>
</dbReference>
<dbReference type="Gene3D" id="1.10.340.70">
    <property type="match status" value="1"/>
</dbReference>
<dbReference type="Pfam" id="PF05380">
    <property type="entry name" value="Peptidase_A17"/>
    <property type="match status" value="1"/>
</dbReference>
<feature type="domain" description="Integrase catalytic" evidence="2">
    <location>
        <begin position="578"/>
        <end position="767"/>
    </location>
</feature>
<dbReference type="InterPro" id="IPR040676">
    <property type="entry name" value="DUF5641"/>
</dbReference>
<sequence length="933" mass="107135">MSIKYALERDNFSSLREEVLANTYVDNVLIGADTTEECIRKQRECKQIFHRMGMNLREFMSNNSDVMSQIPEHDRMNTTSATVKLLGLKWNPNRDTLHIRASLASHLVTTKRTALRAIASNFDPLGYLSPLFVQAKIFIQDLWKDEYDWDTPLTEMHLAKWQEIVHSVEGYVCSLPRVVVCRDEEAVHELLLFADASKRMYSAVAYLLSRTPGSSSSCHLLMAKTRLAPIKETTIPRLELMACDTAVSLAQFLLKELTVNIKVVRFFSDSHIVLYWLHTDRPAKAFVDNRVKRIRCVTDDFTSKNIEVQFYYVSSESNPADCATRGLSSREISGHFWWTGPEYVSRCPTTWPHSAMNFTTFPGSTPETEAEFKVSSLSTVQDHRSVLPFQRTNNFNKLLHCTVFLLKFLKKRIYDRVSLQNQARLDSALFLVGVTSVPKIESRDVEMAEFLLFRDYQRESATQSRLRPTKTKKTYKDPNGIIRVVNRMKHAEMTSTAKNPILLAPDHALTKMIIRQSHLVLSHAGVEHLVSVLRQRYFIPSIRTLVRSIIRQCVPCQRQQACPYKYPNPPDLPFERVTRSRPFQRIDLDYFGPLQASIQSMEARKVWVCLFTCMTTRALHLELVHDNSSSEFLFAFRRFMARRGVPDHVISDNAPTFKLGKDILTNDLLEFEHDSAVQQFATQNVLRWKFITPFSPWKGGFYERLIGIVKRALKKTIHRNTLNIRSLETLLIEIEAALNTRPLTTVTVPATGELTTLRPIDLINPYYYQGHFLSPLGPSFSDFQYYVPSDSETKQSLKAQHECLLSTLDHFWSLWKKDYLQVLAERTQSVAKGARGSRSWPTLGEVVLIAQDNVPRTLWPLAIITRLNKSQDGVLRSVQVKTGKNTYPDRSINQLIPLELHVPTAEESTDNIHQRKHRTRSVSPSLPTRTQPP</sequence>
<dbReference type="Gene3D" id="3.30.420.10">
    <property type="entry name" value="Ribonuclease H-like superfamily/Ribonuclease H"/>
    <property type="match status" value="1"/>
</dbReference>
<keyword evidence="3" id="KW-1185">Reference proteome</keyword>
<dbReference type="PANTHER" id="PTHR47331:SF4">
    <property type="entry name" value="PEPTIDASE S1 DOMAIN-CONTAINING PROTEIN"/>
    <property type="match status" value="1"/>
</dbReference>
<protein>
    <submittedName>
        <fullName evidence="4">Integrase catalytic domain-containing protein</fullName>
    </submittedName>
</protein>
<dbReference type="InterPro" id="IPR036397">
    <property type="entry name" value="RNaseH_sf"/>
</dbReference>
<name>A0A7I4XXG8_HAECO</name>
<dbReference type="AlphaFoldDB" id="A0A7I4XXG8"/>
<dbReference type="InterPro" id="IPR041588">
    <property type="entry name" value="Integrase_H2C2"/>
</dbReference>
<dbReference type="Pfam" id="PF17921">
    <property type="entry name" value="Integrase_H2C2"/>
    <property type="match status" value="1"/>
</dbReference>
<dbReference type="OMA" id="NSHHESQ"/>
<feature type="compositionally biased region" description="Polar residues" evidence="1">
    <location>
        <begin position="921"/>
        <end position="933"/>
    </location>
</feature>
<dbReference type="WBParaSite" id="HCON_00020820-00001">
    <property type="protein sequence ID" value="HCON_00020820-00001"/>
    <property type="gene ID" value="HCON_00020820"/>
</dbReference>
<dbReference type="GO" id="GO:0003676">
    <property type="term" value="F:nucleic acid binding"/>
    <property type="evidence" value="ECO:0007669"/>
    <property type="project" value="InterPro"/>
</dbReference>
<feature type="region of interest" description="Disordered" evidence="1">
    <location>
        <begin position="905"/>
        <end position="933"/>
    </location>
</feature>